<proteinExistence type="predicted"/>
<reference evidence="4" key="2">
    <citation type="submission" date="2020-09" db="EMBL/GenBank/DDBJ databases">
        <authorList>
            <person name="Sun Q."/>
            <person name="Ohkuma M."/>
        </authorList>
    </citation>
    <scope>NUCLEOTIDE SEQUENCE</scope>
    <source>
        <strain evidence="4">JCM 3091</strain>
    </source>
</reference>
<dbReference type="Pfam" id="PF18367">
    <property type="entry name" value="Rv2175c_C"/>
    <property type="match status" value="1"/>
</dbReference>
<feature type="region of interest" description="Disordered" evidence="1">
    <location>
        <begin position="1"/>
        <end position="23"/>
    </location>
</feature>
<dbReference type="Proteomes" id="UP000662200">
    <property type="component" value="Unassembled WGS sequence"/>
</dbReference>
<dbReference type="InterPro" id="IPR041098">
    <property type="entry name" value="Rv2175c_C"/>
</dbReference>
<accession>A0A8J3BPF0</accession>
<evidence type="ECO:0000313" key="4">
    <source>
        <dbReference type="EMBL" id="GGK26246.1"/>
    </source>
</evidence>
<reference evidence="4" key="1">
    <citation type="journal article" date="2014" name="Int. J. Syst. Evol. Microbiol.">
        <title>Complete genome sequence of Corynebacterium casei LMG S-19264T (=DSM 44701T), isolated from a smear-ripened cheese.</title>
        <authorList>
            <consortium name="US DOE Joint Genome Institute (JGI-PGF)"/>
            <person name="Walter F."/>
            <person name="Albersmeier A."/>
            <person name="Kalinowski J."/>
            <person name="Ruckert C."/>
        </authorList>
    </citation>
    <scope>NUCLEOTIDE SEQUENCE</scope>
    <source>
        <strain evidence="4">JCM 3091</strain>
    </source>
</reference>
<evidence type="ECO:0000259" key="2">
    <source>
        <dbReference type="Pfam" id="PF18367"/>
    </source>
</evidence>
<dbReference type="Pfam" id="PF21531">
    <property type="entry name" value="Rv2175c_wHTH"/>
    <property type="match status" value="1"/>
</dbReference>
<sequence>MKRPAGQPTGVEPTASGPAAVEPAEWVPLPDVAERLDLTISRVRQYVRDGTLLAVRRDGVLRVPGELIANPTVLKHLPGVLTVLRDNGYNEDESLRWLYASDDSLQGGCPARALGGPEAVEVRRRAQALGY</sequence>
<evidence type="ECO:0000259" key="3">
    <source>
        <dbReference type="Pfam" id="PF21531"/>
    </source>
</evidence>
<organism evidence="4 5">
    <name type="scientific">Pilimelia terevasa</name>
    <dbReference type="NCBI Taxonomy" id="53372"/>
    <lineage>
        <taxon>Bacteria</taxon>
        <taxon>Bacillati</taxon>
        <taxon>Actinomycetota</taxon>
        <taxon>Actinomycetes</taxon>
        <taxon>Micromonosporales</taxon>
        <taxon>Micromonosporaceae</taxon>
        <taxon>Pilimelia</taxon>
    </lineage>
</organism>
<keyword evidence="5" id="KW-1185">Reference proteome</keyword>
<feature type="domain" description="Rv2175c C-terminal" evidence="2">
    <location>
        <begin position="75"/>
        <end position="130"/>
    </location>
</feature>
<evidence type="ECO:0000256" key="1">
    <source>
        <dbReference type="SAM" id="MobiDB-lite"/>
    </source>
</evidence>
<dbReference type="EMBL" id="BMQC01000005">
    <property type="protein sequence ID" value="GGK26246.1"/>
    <property type="molecule type" value="Genomic_DNA"/>
</dbReference>
<gene>
    <name evidence="4" type="ORF">GCM10010124_18640</name>
</gene>
<name>A0A8J3BPF0_9ACTN</name>
<protein>
    <submittedName>
        <fullName evidence="4">Transcriptional regulator</fullName>
    </submittedName>
</protein>
<feature type="domain" description="DNA-binding protein Rv2175c wHTH" evidence="3">
    <location>
        <begin position="24"/>
        <end position="67"/>
    </location>
</feature>
<evidence type="ECO:0000313" key="5">
    <source>
        <dbReference type="Proteomes" id="UP000662200"/>
    </source>
</evidence>
<dbReference type="InterPro" id="IPR048576">
    <property type="entry name" value="Rv2175c_wHTH"/>
</dbReference>
<comment type="caution">
    <text evidence="4">The sequence shown here is derived from an EMBL/GenBank/DDBJ whole genome shotgun (WGS) entry which is preliminary data.</text>
</comment>
<dbReference type="GO" id="GO:0003677">
    <property type="term" value="F:DNA binding"/>
    <property type="evidence" value="ECO:0007669"/>
    <property type="project" value="InterPro"/>
</dbReference>
<dbReference type="AlphaFoldDB" id="A0A8J3BPF0"/>
<dbReference type="RefSeq" id="WP_189113940.1">
    <property type="nucleotide sequence ID" value="NZ_BMQC01000005.1"/>
</dbReference>